<organism evidence="2">
    <name type="scientific">Amblyomma aureolatum</name>
    <dbReference type="NCBI Taxonomy" id="187763"/>
    <lineage>
        <taxon>Eukaryota</taxon>
        <taxon>Metazoa</taxon>
        <taxon>Ecdysozoa</taxon>
        <taxon>Arthropoda</taxon>
        <taxon>Chelicerata</taxon>
        <taxon>Arachnida</taxon>
        <taxon>Acari</taxon>
        <taxon>Parasitiformes</taxon>
        <taxon>Ixodida</taxon>
        <taxon>Ixodoidea</taxon>
        <taxon>Ixodidae</taxon>
        <taxon>Amblyomminae</taxon>
        <taxon>Amblyomma</taxon>
    </lineage>
</organism>
<feature type="compositionally biased region" description="Basic and acidic residues" evidence="1">
    <location>
        <begin position="16"/>
        <end position="31"/>
    </location>
</feature>
<evidence type="ECO:0000256" key="1">
    <source>
        <dbReference type="SAM" id="MobiDB-lite"/>
    </source>
</evidence>
<feature type="compositionally biased region" description="Basic and acidic residues" evidence="1">
    <location>
        <begin position="55"/>
        <end position="75"/>
    </location>
</feature>
<feature type="compositionally biased region" description="Basic residues" evidence="1">
    <location>
        <begin position="38"/>
        <end position="54"/>
    </location>
</feature>
<evidence type="ECO:0000313" key="2">
    <source>
        <dbReference type="EMBL" id="JAT91366.1"/>
    </source>
</evidence>
<proteinExistence type="evidence at transcript level"/>
<reference evidence="2" key="1">
    <citation type="journal article" date="2017" name="Front. Cell. Infect. Microbiol.">
        <title>The Distinct Transcriptional Response of the Midgut of Amblyomma sculptum and Amblyomma aureolatum Ticks to Rickettsia rickettsii Correlates to Their Differences in Susceptibility to Infection.</title>
        <authorList>
            <person name="Martins L.A."/>
            <person name="Galletti M.F.B.M."/>
            <person name="Ribeiro J.M."/>
            <person name="Fujita A."/>
            <person name="Costa F.B."/>
            <person name="Labruna M.B."/>
            <person name="Daffre S."/>
            <person name="Fogaca A.C."/>
        </authorList>
    </citation>
    <scope>NUCLEOTIDE SEQUENCE</scope>
</reference>
<feature type="region of interest" description="Disordered" evidence="1">
    <location>
        <begin position="1"/>
        <end position="75"/>
    </location>
</feature>
<protein>
    <submittedName>
        <fullName evidence="2">Uncharacterized protein</fullName>
    </submittedName>
</protein>
<accession>A0A1E1WX69</accession>
<sequence length="75" mass="8123">MADNDTAVEKKRGRPKKSEGAAEKRPAKEDASADAPKAKRGRGRPKGGSKKGKKDCHQGGRRLQEGHWTRKASEG</sequence>
<dbReference type="AlphaFoldDB" id="A0A1E1WX69"/>
<dbReference type="EMBL" id="GFAC01007822">
    <property type="protein sequence ID" value="JAT91366.1"/>
    <property type="molecule type" value="mRNA"/>
</dbReference>
<name>A0A1E1WX69_9ACAR</name>